<evidence type="ECO:0000313" key="3">
    <source>
        <dbReference type="EMBL" id="WRT66464.1"/>
    </source>
</evidence>
<protein>
    <recommendedName>
        <fullName evidence="2">Chromo domain-containing protein</fullName>
    </recommendedName>
</protein>
<reference evidence="3 4" key="1">
    <citation type="submission" date="2024-01" db="EMBL/GenBank/DDBJ databases">
        <title>Comparative genomics of Cryptococcus and Kwoniella reveals pathogenesis evolution and contrasting modes of karyotype evolution via chromosome fusion or intercentromeric recombination.</title>
        <authorList>
            <person name="Coelho M.A."/>
            <person name="David-Palma M."/>
            <person name="Shea T."/>
            <person name="Bowers K."/>
            <person name="McGinley-Smith S."/>
            <person name="Mohammad A.W."/>
            <person name="Gnirke A."/>
            <person name="Yurkov A.M."/>
            <person name="Nowrousian M."/>
            <person name="Sun S."/>
            <person name="Cuomo C.A."/>
            <person name="Heitman J."/>
        </authorList>
    </citation>
    <scope>NUCLEOTIDE SEQUENCE [LARGE SCALE GENOMIC DNA]</scope>
    <source>
        <strain evidence="3">CBS 11374</strain>
    </source>
</reference>
<feature type="compositionally biased region" description="Low complexity" evidence="1">
    <location>
        <begin position="38"/>
        <end position="51"/>
    </location>
</feature>
<dbReference type="SUPFAM" id="SSF54160">
    <property type="entry name" value="Chromo domain-like"/>
    <property type="match status" value="1"/>
</dbReference>
<dbReference type="SMART" id="SM00298">
    <property type="entry name" value="CHROMO"/>
    <property type="match status" value="1"/>
</dbReference>
<dbReference type="InterPro" id="IPR023780">
    <property type="entry name" value="Chromo_domain"/>
</dbReference>
<dbReference type="GeneID" id="87955554"/>
<feature type="region of interest" description="Disordered" evidence="1">
    <location>
        <begin position="1"/>
        <end position="81"/>
    </location>
</feature>
<dbReference type="InterPro" id="IPR016197">
    <property type="entry name" value="Chromo-like_dom_sf"/>
</dbReference>
<name>A0ABZ1CYR8_9TREE</name>
<evidence type="ECO:0000313" key="4">
    <source>
        <dbReference type="Proteomes" id="UP001329825"/>
    </source>
</evidence>
<dbReference type="EMBL" id="CP141884">
    <property type="protein sequence ID" value="WRT66464.1"/>
    <property type="molecule type" value="Genomic_DNA"/>
</dbReference>
<dbReference type="RefSeq" id="XP_062791204.1">
    <property type="nucleotide sequence ID" value="XM_062935153.1"/>
</dbReference>
<dbReference type="PROSITE" id="PS50013">
    <property type="entry name" value="CHROMO_2"/>
    <property type="match status" value="1"/>
</dbReference>
<feature type="compositionally biased region" description="Basic residues" evidence="1">
    <location>
        <begin position="67"/>
        <end position="77"/>
    </location>
</feature>
<dbReference type="Pfam" id="PF00385">
    <property type="entry name" value="Chromo"/>
    <property type="match status" value="1"/>
</dbReference>
<organism evidence="3 4">
    <name type="scientific">Kwoniella shivajii</name>
    <dbReference type="NCBI Taxonomy" id="564305"/>
    <lineage>
        <taxon>Eukaryota</taxon>
        <taxon>Fungi</taxon>
        <taxon>Dikarya</taxon>
        <taxon>Basidiomycota</taxon>
        <taxon>Agaricomycotina</taxon>
        <taxon>Tremellomycetes</taxon>
        <taxon>Tremellales</taxon>
        <taxon>Cryptococcaceae</taxon>
        <taxon>Kwoniella</taxon>
    </lineage>
</organism>
<feature type="domain" description="Chromo" evidence="2">
    <location>
        <begin position="88"/>
        <end position="146"/>
    </location>
</feature>
<dbReference type="CDD" id="cd00024">
    <property type="entry name" value="CD_CSD"/>
    <property type="match status" value="1"/>
</dbReference>
<dbReference type="Gene3D" id="2.40.50.40">
    <property type="match status" value="1"/>
</dbReference>
<sequence length="333" mass="38064">MSLNRQSSSSSTASGSGSNSELAFEPSRADSENVTQPSSVSSVISNSSFNHSIDEISSESSINTPRRTPRTSAKRKRNPDYRSESSIYIVSNIIARSFEKLIGQNGKLEYHYLVRWEGYSPNDDTWEQKSNLMMGAGGLVREFDSKPHPFTILDSRRTNTMIYLIRYGESTKISPSPYCVKEWHNVTQMRRIGGLDKDVIAQAVADFNEDTVPERGASPRIVQLQKAQCILAILYRKDIRLKQSSVHSTPIYMVRWRDKRMIKEEWLKYHQIIHKFEEDGRAFLKEWNEQMGYGGKKPKKDDGSATPLSEYEVERLKNIEANKELMKTLGLHV</sequence>
<feature type="compositionally biased region" description="Low complexity" evidence="1">
    <location>
        <begin position="7"/>
        <end position="20"/>
    </location>
</feature>
<evidence type="ECO:0000256" key="1">
    <source>
        <dbReference type="SAM" id="MobiDB-lite"/>
    </source>
</evidence>
<keyword evidence="4" id="KW-1185">Reference proteome</keyword>
<gene>
    <name evidence="3" type="ORF">IL334_003423</name>
</gene>
<accession>A0ABZ1CYR8</accession>
<dbReference type="InterPro" id="IPR000953">
    <property type="entry name" value="Chromo/chromo_shadow_dom"/>
</dbReference>
<dbReference type="Proteomes" id="UP001329825">
    <property type="component" value="Chromosome 4"/>
</dbReference>
<evidence type="ECO:0000259" key="2">
    <source>
        <dbReference type="PROSITE" id="PS50013"/>
    </source>
</evidence>
<proteinExistence type="predicted"/>